<evidence type="ECO:0000313" key="6">
    <source>
        <dbReference type="Proteomes" id="UP000663829"/>
    </source>
</evidence>
<evidence type="ECO:0000313" key="4">
    <source>
        <dbReference type="EMBL" id="CAF4150711.1"/>
    </source>
</evidence>
<evidence type="ECO:0000256" key="1">
    <source>
        <dbReference type="SAM" id="Phobius"/>
    </source>
</evidence>
<evidence type="ECO:0000313" key="3">
    <source>
        <dbReference type="EMBL" id="CAF1568418.1"/>
    </source>
</evidence>
<keyword evidence="1" id="KW-0472">Membrane</keyword>
<dbReference type="Proteomes" id="UP000682733">
    <property type="component" value="Unassembled WGS sequence"/>
</dbReference>
<dbReference type="EMBL" id="CAJOBC010095208">
    <property type="protein sequence ID" value="CAF4430979.1"/>
    <property type="molecule type" value="Genomic_DNA"/>
</dbReference>
<gene>
    <name evidence="3" type="ORF">GPM918_LOCUS40226</name>
    <name evidence="2" type="ORF">OVA965_LOCUS30267</name>
    <name evidence="5" type="ORF">SRO942_LOCUS41154</name>
    <name evidence="4" type="ORF">TMI583_LOCUS31071</name>
</gene>
<dbReference type="AlphaFoldDB" id="A0A815YCR7"/>
<dbReference type="EMBL" id="CAJOBA010043521">
    <property type="protein sequence ID" value="CAF4150711.1"/>
    <property type="molecule type" value="Genomic_DNA"/>
</dbReference>
<organism evidence="3 6">
    <name type="scientific">Didymodactylos carnosus</name>
    <dbReference type="NCBI Taxonomy" id="1234261"/>
    <lineage>
        <taxon>Eukaryota</taxon>
        <taxon>Metazoa</taxon>
        <taxon>Spiralia</taxon>
        <taxon>Gnathifera</taxon>
        <taxon>Rotifera</taxon>
        <taxon>Eurotatoria</taxon>
        <taxon>Bdelloidea</taxon>
        <taxon>Philodinida</taxon>
        <taxon>Philodinidae</taxon>
        <taxon>Didymodactylos</taxon>
    </lineage>
</organism>
<protein>
    <submittedName>
        <fullName evidence="3">Uncharacterized protein</fullName>
    </submittedName>
</protein>
<dbReference type="Pfam" id="PF11204">
    <property type="entry name" value="DUF2985"/>
    <property type="match status" value="1"/>
</dbReference>
<keyword evidence="6" id="KW-1185">Reference proteome</keyword>
<feature type="transmembrane region" description="Helical" evidence="1">
    <location>
        <begin position="77"/>
        <end position="104"/>
    </location>
</feature>
<dbReference type="Proteomes" id="UP000677228">
    <property type="component" value="Unassembled WGS sequence"/>
</dbReference>
<name>A0A815YCR7_9BILA</name>
<comment type="caution">
    <text evidence="3">The sequence shown here is derived from an EMBL/GenBank/DDBJ whole genome shotgun (WGS) entry which is preliminary data.</text>
</comment>
<feature type="transmembrane region" description="Helical" evidence="1">
    <location>
        <begin position="27"/>
        <end position="46"/>
    </location>
</feature>
<keyword evidence="1" id="KW-0812">Transmembrane</keyword>
<evidence type="ECO:0000313" key="2">
    <source>
        <dbReference type="EMBL" id="CAF1339362.1"/>
    </source>
</evidence>
<dbReference type="Proteomes" id="UP000681722">
    <property type="component" value="Unassembled WGS sequence"/>
</dbReference>
<dbReference type="PANTHER" id="PTHR35872">
    <property type="entry name" value="INTEGRAL MEMBRANE PROTEIN (AFU_ORTHOLOGUE AFUA_5G07110)"/>
    <property type="match status" value="1"/>
</dbReference>
<proteinExistence type="predicted"/>
<dbReference type="OrthoDB" id="6407410at2759"/>
<dbReference type="PANTHER" id="PTHR35872:SF1">
    <property type="entry name" value="ALPHA-L-RHAMNOSIDASE C"/>
    <property type="match status" value="1"/>
</dbReference>
<sequence>MGWGNMLLFISVGAANKTMPDERTRKMWIEIGFQVVNGLLFIMIVGHTPWRIRDLYQFYSEKHRPALLQRHKYTNNLILLQFILWSLIVNSIFQVAVAICMWSMDMHKRPMWAVSIFGGLSLVSGVFAGLAQFILERIAKNKVKMQQQSTSVI</sequence>
<dbReference type="InterPro" id="IPR021369">
    <property type="entry name" value="DUF2985"/>
</dbReference>
<accession>A0A815YCR7</accession>
<feature type="transmembrane region" description="Helical" evidence="1">
    <location>
        <begin position="110"/>
        <end position="135"/>
    </location>
</feature>
<reference evidence="3" key="1">
    <citation type="submission" date="2021-02" db="EMBL/GenBank/DDBJ databases">
        <authorList>
            <person name="Nowell W R."/>
        </authorList>
    </citation>
    <scope>NUCLEOTIDE SEQUENCE</scope>
</reference>
<keyword evidence="1" id="KW-1133">Transmembrane helix</keyword>
<evidence type="ECO:0000313" key="5">
    <source>
        <dbReference type="EMBL" id="CAF4430979.1"/>
    </source>
</evidence>
<dbReference type="Proteomes" id="UP000663829">
    <property type="component" value="Unassembled WGS sequence"/>
</dbReference>
<dbReference type="EMBL" id="CAJNOQ010029396">
    <property type="protein sequence ID" value="CAF1568418.1"/>
    <property type="molecule type" value="Genomic_DNA"/>
</dbReference>
<dbReference type="EMBL" id="CAJNOK010021891">
    <property type="protein sequence ID" value="CAF1339362.1"/>
    <property type="molecule type" value="Genomic_DNA"/>
</dbReference>